<dbReference type="GO" id="GO:0004601">
    <property type="term" value="F:peroxidase activity"/>
    <property type="evidence" value="ECO:0007669"/>
    <property type="project" value="UniProtKB-KW"/>
</dbReference>
<dbReference type="InterPro" id="IPR006311">
    <property type="entry name" value="TAT_signal"/>
</dbReference>
<evidence type="ECO:0000313" key="17">
    <source>
        <dbReference type="Proteomes" id="UP000429644"/>
    </source>
</evidence>
<name>A0A7J9V0H1_9MICO</name>
<evidence type="ECO:0000259" key="14">
    <source>
        <dbReference type="Pfam" id="PF04261"/>
    </source>
</evidence>
<evidence type="ECO:0000256" key="9">
    <source>
        <dbReference type="ARBA" id="ARBA00025737"/>
    </source>
</evidence>
<comment type="cofactor">
    <cofactor evidence="13">
        <name>heme b</name>
        <dbReference type="ChEBI" id="CHEBI:60344"/>
    </cofactor>
    <text evidence="13">Binds 1 heme b (iron(II)-protoporphyrin IX) group non-covalently per subunit.</text>
</comment>
<dbReference type="EMBL" id="WHPD01003661">
    <property type="protein sequence ID" value="MPV90379.1"/>
    <property type="molecule type" value="Genomic_DNA"/>
</dbReference>
<evidence type="ECO:0000256" key="12">
    <source>
        <dbReference type="ARBA" id="ARBA00048856"/>
    </source>
</evidence>
<dbReference type="PROSITE" id="PS51318">
    <property type="entry name" value="TAT"/>
    <property type="match status" value="1"/>
</dbReference>
<accession>A0A7J9V0H1</accession>
<evidence type="ECO:0000256" key="8">
    <source>
        <dbReference type="ARBA" id="ARBA00023239"/>
    </source>
</evidence>
<evidence type="ECO:0000256" key="6">
    <source>
        <dbReference type="ARBA" id="ARBA00023002"/>
    </source>
</evidence>
<dbReference type="GO" id="GO:0004325">
    <property type="term" value="F:ferrochelatase activity"/>
    <property type="evidence" value="ECO:0007669"/>
    <property type="project" value="UniProtKB-EC"/>
</dbReference>
<organism evidence="16 17">
    <name type="scientific">Georgenia ruanii</name>
    <dbReference type="NCBI Taxonomy" id="348442"/>
    <lineage>
        <taxon>Bacteria</taxon>
        <taxon>Bacillati</taxon>
        <taxon>Actinomycetota</taxon>
        <taxon>Actinomycetes</taxon>
        <taxon>Micrococcales</taxon>
        <taxon>Bogoriellaceae</taxon>
        <taxon>Georgenia</taxon>
    </lineage>
</organism>
<evidence type="ECO:0000256" key="2">
    <source>
        <dbReference type="ARBA" id="ARBA00022559"/>
    </source>
</evidence>
<evidence type="ECO:0000256" key="3">
    <source>
        <dbReference type="ARBA" id="ARBA00022617"/>
    </source>
</evidence>
<dbReference type="InterPro" id="IPR006314">
    <property type="entry name" value="Dyp_peroxidase"/>
</dbReference>
<dbReference type="GO" id="GO:0005829">
    <property type="term" value="C:cytosol"/>
    <property type="evidence" value="ECO:0007669"/>
    <property type="project" value="TreeGrafter"/>
</dbReference>
<evidence type="ECO:0000256" key="5">
    <source>
        <dbReference type="ARBA" id="ARBA00022729"/>
    </source>
</evidence>
<dbReference type="AlphaFoldDB" id="A0A7J9V0H1"/>
<comment type="similarity">
    <text evidence="9 13">Belongs to the DyP-type peroxidase family.</text>
</comment>
<evidence type="ECO:0000313" key="16">
    <source>
        <dbReference type="EMBL" id="MPV90379.1"/>
    </source>
</evidence>
<keyword evidence="7 13" id="KW-0408">Iron</keyword>
<evidence type="ECO:0000259" key="15">
    <source>
        <dbReference type="Pfam" id="PF20628"/>
    </source>
</evidence>
<dbReference type="RefSeq" id="WP_152233179.1">
    <property type="nucleotide sequence ID" value="NZ_BAAAOT010000030.1"/>
</dbReference>
<dbReference type="GO" id="GO:0033212">
    <property type="term" value="P:iron import into cell"/>
    <property type="evidence" value="ECO:0007669"/>
    <property type="project" value="InterPro"/>
</dbReference>
<evidence type="ECO:0000256" key="1">
    <source>
        <dbReference type="ARBA" id="ARBA00004196"/>
    </source>
</evidence>
<keyword evidence="2 13" id="KW-0575">Peroxidase</keyword>
<protein>
    <recommendedName>
        <fullName evidence="10 13">Deferrochelatase</fullName>
        <ecNumber evidence="13">1.11.1.-</ecNumber>
    </recommendedName>
    <alternativeName>
        <fullName evidence="11 13">Peroxidase EfeB</fullName>
    </alternativeName>
</protein>
<feature type="domain" description="Dyp-type peroxidase C-terminal" evidence="15">
    <location>
        <begin position="215"/>
        <end position="399"/>
    </location>
</feature>
<comment type="function">
    <text evidence="13">Involved in the recovery of exogenous heme iron. Extracts iron from heme while preserving the protoporphyrin ring intact.</text>
</comment>
<dbReference type="InterPro" id="IPR006313">
    <property type="entry name" value="EfeB/EfeN"/>
</dbReference>
<dbReference type="Pfam" id="PF04261">
    <property type="entry name" value="Dyp_perox_N"/>
    <property type="match status" value="1"/>
</dbReference>
<dbReference type="NCBIfam" id="TIGR01413">
    <property type="entry name" value="Dyp_perox_fam"/>
    <property type="match status" value="1"/>
</dbReference>
<dbReference type="OrthoDB" id="9781066at2"/>
<dbReference type="EC" id="1.11.1.-" evidence="13"/>
<evidence type="ECO:0000256" key="10">
    <source>
        <dbReference type="ARBA" id="ARBA00033771"/>
    </source>
</evidence>
<comment type="caution">
    <text evidence="16">The sequence shown here is derived from an EMBL/GenBank/DDBJ whole genome shotgun (WGS) entry which is preliminary data.</text>
</comment>
<feature type="domain" description="Dyp-type peroxidase N-terminal" evidence="14">
    <location>
        <begin position="48"/>
        <end position="203"/>
    </location>
</feature>
<dbReference type="PANTHER" id="PTHR30521">
    <property type="entry name" value="DEFERROCHELATASE/PEROXIDASE"/>
    <property type="match status" value="1"/>
</dbReference>
<dbReference type="GO" id="GO:0020037">
    <property type="term" value="F:heme binding"/>
    <property type="evidence" value="ECO:0007669"/>
    <property type="project" value="InterPro"/>
</dbReference>
<dbReference type="SUPFAM" id="SSF54909">
    <property type="entry name" value="Dimeric alpha+beta barrel"/>
    <property type="match status" value="1"/>
</dbReference>
<dbReference type="InterPro" id="IPR011008">
    <property type="entry name" value="Dimeric_a/b-barrel"/>
</dbReference>
<comment type="subcellular location">
    <subcellularLocation>
        <location evidence="1">Cell envelope</location>
    </subcellularLocation>
</comment>
<gene>
    <name evidence="16" type="primary">efeB</name>
    <name evidence="16" type="ORF">GB882_17020</name>
</gene>
<dbReference type="InterPro" id="IPR048327">
    <property type="entry name" value="Dyp_perox_N"/>
</dbReference>
<evidence type="ECO:0000256" key="13">
    <source>
        <dbReference type="RuleBase" id="RU365017"/>
    </source>
</evidence>
<dbReference type="PROSITE" id="PS51404">
    <property type="entry name" value="DYP_PEROXIDASE"/>
    <property type="match status" value="1"/>
</dbReference>
<dbReference type="Pfam" id="PF20628">
    <property type="entry name" value="Dyp_perox_C"/>
    <property type="match status" value="1"/>
</dbReference>
<keyword evidence="6 13" id="KW-0560">Oxidoreductase</keyword>
<evidence type="ECO:0000256" key="11">
    <source>
        <dbReference type="ARBA" id="ARBA00033775"/>
    </source>
</evidence>
<dbReference type="NCBIfam" id="TIGR01412">
    <property type="entry name" value="tat_substr_1"/>
    <property type="match status" value="1"/>
</dbReference>
<evidence type="ECO:0000256" key="4">
    <source>
        <dbReference type="ARBA" id="ARBA00022723"/>
    </source>
</evidence>
<dbReference type="GO" id="GO:0030313">
    <property type="term" value="C:cell envelope"/>
    <property type="evidence" value="ECO:0007669"/>
    <property type="project" value="UniProtKB-SubCell"/>
</dbReference>
<sequence>MNALSRRGFLGALAGAAGTGVLAGGAGGVALERARDGDATVAFDGEHQAGIATPVQGHLHFAAFDVTTTSRAELAGLLRDWTVAARAMCAGRPVGEDGAVDGSPLAPPEDTGEALDAGAGRLTLTVGLGPSLFDGRFGLADRRPPALVDLPAFPGEALDPARCGGDLAVQACADDPQVAVHAIRNLTRIAHGRAAIRWAQLGYGRAASTSPDQPTPRNLFGFKDGTANPGGDDAATLAEHVWVQPDDAAQQHPGAAWMTGGSYLVARRIAMVVETWDRTSLQEQEQVIGRTKGAGAPLGGTHERDEVDEVDPAALPASSHVRLAHPSRHGGARMLRRGFNYVDGSDGLGHLDAGLFFLAYQRDPRHAFVPVQQTLAAQDAMNEYVRHTGSSIWAVPPGTSPEGFWAEGLLTGAG</sequence>
<dbReference type="PANTHER" id="PTHR30521:SF4">
    <property type="entry name" value="DEFERROCHELATASE"/>
    <property type="match status" value="1"/>
</dbReference>
<keyword evidence="4 13" id="KW-0479">Metal-binding</keyword>
<dbReference type="InterPro" id="IPR048328">
    <property type="entry name" value="Dyp_perox_C"/>
</dbReference>
<keyword evidence="3 13" id="KW-0349">Heme</keyword>
<dbReference type="Proteomes" id="UP000429644">
    <property type="component" value="Unassembled WGS sequence"/>
</dbReference>
<dbReference type="GO" id="GO:0046872">
    <property type="term" value="F:metal ion binding"/>
    <property type="evidence" value="ECO:0007669"/>
    <property type="project" value="UniProtKB-KW"/>
</dbReference>
<proteinExistence type="inferred from homology"/>
<keyword evidence="17" id="KW-1185">Reference proteome</keyword>
<comment type="catalytic activity">
    <reaction evidence="12">
        <text>heme b + 2 H(+) = protoporphyrin IX + Fe(2+)</text>
        <dbReference type="Rhea" id="RHEA:22584"/>
        <dbReference type="ChEBI" id="CHEBI:15378"/>
        <dbReference type="ChEBI" id="CHEBI:29033"/>
        <dbReference type="ChEBI" id="CHEBI:57306"/>
        <dbReference type="ChEBI" id="CHEBI:60344"/>
        <dbReference type="EC" id="4.98.1.1"/>
    </reaction>
    <physiologicalReaction direction="left-to-right" evidence="12">
        <dbReference type="Rhea" id="RHEA:22585"/>
    </physiologicalReaction>
</comment>
<evidence type="ECO:0000256" key="7">
    <source>
        <dbReference type="ARBA" id="ARBA00023004"/>
    </source>
</evidence>
<keyword evidence="8" id="KW-0456">Lyase</keyword>
<reference evidence="16 17" key="1">
    <citation type="submission" date="2019-10" db="EMBL/GenBank/DDBJ databases">
        <title>Georgenia wutianyii sp. nov. and Georgenia yuyongxinii sp. nov. isolated from plateau pika (Ochotona curzoniae) in the Qinghai-Tibet plateau of China.</title>
        <authorList>
            <person name="Tian Z."/>
        </authorList>
    </citation>
    <scope>NUCLEOTIDE SEQUENCE [LARGE SCALE GENOMIC DNA]</scope>
    <source>
        <strain evidence="16 17">JCM 15130</strain>
    </source>
</reference>
<keyword evidence="5" id="KW-0732">Signal</keyword>